<dbReference type="GO" id="GO:0000978">
    <property type="term" value="F:RNA polymerase II cis-regulatory region sequence-specific DNA binding"/>
    <property type="evidence" value="ECO:0007669"/>
    <property type="project" value="TreeGrafter"/>
</dbReference>
<evidence type="ECO:0000256" key="5">
    <source>
        <dbReference type="ARBA" id="ARBA00022860"/>
    </source>
</evidence>
<dbReference type="GO" id="GO:0005516">
    <property type="term" value="F:calmodulin binding"/>
    <property type="evidence" value="ECO:0007669"/>
    <property type="project" value="UniProtKB-KW"/>
</dbReference>
<keyword evidence="7 12" id="KW-0238">DNA-binding</keyword>
<evidence type="ECO:0000256" key="1">
    <source>
        <dbReference type="ARBA" id="ARBA00004324"/>
    </source>
</evidence>
<evidence type="ECO:0000256" key="2">
    <source>
        <dbReference type="ARBA" id="ARBA00005998"/>
    </source>
</evidence>
<dbReference type="GO" id="GO:0016607">
    <property type="term" value="C:nuclear speck"/>
    <property type="evidence" value="ECO:0007669"/>
    <property type="project" value="UniProtKB-SubCell"/>
</dbReference>
<evidence type="ECO:0000256" key="4">
    <source>
        <dbReference type="ARBA" id="ARBA00022782"/>
    </source>
</evidence>
<feature type="DNA-binding region" description="HMG box" evidence="12">
    <location>
        <begin position="45"/>
        <end position="91"/>
    </location>
</feature>
<evidence type="ECO:0000256" key="6">
    <source>
        <dbReference type="ARBA" id="ARBA00022928"/>
    </source>
</evidence>
<dbReference type="InterPro" id="IPR009071">
    <property type="entry name" value="HMG_box_dom"/>
</dbReference>
<feature type="domain" description="HMG box" evidence="14">
    <location>
        <begin position="45"/>
        <end position="91"/>
    </location>
</feature>
<dbReference type="GO" id="GO:0001228">
    <property type="term" value="F:DNA-binding transcription activator activity, RNA polymerase II-specific"/>
    <property type="evidence" value="ECO:0007669"/>
    <property type="project" value="TreeGrafter"/>
</dbReference>
<evidence type="ECO:0000256" key="10">
    <source>
        <dbReference type="ARBA" id="ARBA00032498"/>
    </source>
</evidence>
<evidence type="ECO:0000256" key="13">
    <source>
        <dbReference type="SAM" id="MobiDB-lite"/>
    </source>
</evidence>
<sequence>KSKNRNMFGGGCPDEQRARQSNQATHECLHGVEAAVSAAFFARANPRLHNSEISKQLGLQWRRMTDSDKRPLLMRPRRLRQDHMRAHPGYKYGQGAELAAPPPTPQPLRAARCAAVAAAEMDRRTCFARMTGVACNALYNCYIADSRCGHVGLLLDPAAPPPPPPHRRHSRHSRCHRFAESSIRSMCESLEKLLNVDLRSARTACEGFSIARASPGSTARDSAGRRSGWRSAVCVVKAHARPEQALQAWSPRRTQQAAYATERTKHS</sequence>
<protein>
    <recommendedName>
        <fullName evidence="3">Sex-determining region Y protein</fullName>
    </recommendedName>
    <alternativeName>
        <fullName evidence="10">Testis-determining factor</fullName>
    </alternativeName>
</protein>
<keyword evidence="9" id="KW-0804">Transcription</keyword>
<comment type="function">
    <text evidence="11">Transcriptional regulator that controls a genetic switch in male development. It is necessary and sufficient for initiating male sex determination by directing the development of supporting cell precursors (pre-Sertoli cells) as Sertoli rather than granulosa cells. Involved in different aspects of gene regulation including promoter activation or repression. Binds to the DNA consensus sequence 5'-[AT]AACAA[AT]-3'. SRY HMG box recognizes DNA by partial intercalation in the minor groove and promotes DNA bending. Also involved in pre-mRNA splicing. In male adult brain involved in the maintenance of motor functions of dopaminergic neurons.</text>
</comment>
<dbReference type="PROSITE" id="PS50118">
    <property type="entry name" value="HMG_BOX_2"/>
    <property type="match status" value="1"/>
</dbReference>
<proteinExistence type="inferred from homology"/>
<dbReference type="Pfam" id="PF00505">
    <property type="entry name" value="HMG_box"/>
    <property type="match status" value="1"/>
</dbReference>
<dbReference type="GO" id="GO:0007548">
    <property type="term" value="P:sex differentiation"/>
    <property type="evidence" value="ECO:0007669"/>
    <property type="project" value="UniProtKB-KW"/>
</dbReference>
<evidence type="ECO:0000256" key="12">
    <source>
        <dbReference type="PROSITE-ProRule" id="PRU00267"/>
    </source>
</evidence>
<evidence type="ECO:0000256" key="7">
    <source>
        <dbReference type="ARBA" id="ARBA00023125"/>
    </source>
</evidence>
<evidence type="ECO:0000256" key="8">
    <source>
        <dbReference type="ARBA" id="ARBA00023159"/>
    </source>
</evidence>
<dbReference type="SUPFAM" id="SSF47095">
    <property type="entry name" value="HMG-box"/>
    <property type="match status" value="1"/>
</dbReference>
<feature type="region of interest" description="Disordered" evidence="13">
    <location>
        <begin position="246"/>
        <end position="267"/>
    </location>
</feature>
<dbReference type="PANTHER" id="PTHR10270">
    <property type="entry name" value="SOX TRANSCRIPTION FACTOR"/>
    <property type="match status" value="1"/>
</dbReference>
<keyword evidence="12" id="KW-0539">Nucleus</keyword>
<comment type="subcellular location">
    <subcellularLocation>
        <location evidence="1">Nucleus speckle</location>
    </subcellularLocation>
</comment>
<dbReference type="InterPro" id="IPR050140">
    <property type="entry name" value="SRY-related_HMG-box_TF-like"/>
</dbReference>
<dbReference type="WBParaSite" id="snap_masked-unitig_31345-processed-gene-0.1-mRNA-1">
    <property type="protein sequence ID" value="snap_masked-unitig_31345-processed-gene-0.1-mRNA-1"/>
    <property type="gene ID" value="snap_masked-unitig_31345-processed-gene-0.1"/>
</dbReference>
<evidence type="ECO:0000313" key="16">
    <source>
        <dbReference type="WBParaSite" id="snap_masked-unitig_31345-processed-gene-0.1-mRNA-1"/>
    </source>
</evidence>
<dbReference type="GO" id="GO:0030154">
    <property type="term" value="P:cell differentiation"/>
    <property type="evidence" value="ECO:0007669"/>
    <property type="project" value="UniProtKB-KW"/>
</dbReference>
<evidence type="ECO:0000313" key="15">
    <source>
        <dbReference type="Proteomes" id="UP000095280"/>
    </source>
</evidence>
<dbReference type="InterPro" id="IPR036910">
    <property type="entry name" value="HMG_box_dom_sf"/>
</dbReference>
<accession>A0A1I8JQ74</accession>
<evidence type="ECO:0000256" key="3">
    <source>
        <dbReference type="ARBA" id="ARBA00019052"/>
    </source>
</evidence>
<reference evidence="16" key="1">
    <citation type="submission" date="2016-11" db="UniProtKB">
        <authorList>
            <consortium name="WormBaseParasite"/>
        </authorList>
    </citation>
    <scope>IDENTIFICATION</scope>
</reference>
<evidence type="ECO:0000256" key="9">
    <source>
        <dbReference type="ARBA" id="ARBA00023163"/>
    </source>
</evidence>
<evidence type="ECO:0000256" key="11">
    <source>
        <dbReference type="ARBA" id="ARBA00045821"/>
    </source>
</evidence>
<evidence type="ECO:0000259" key="14">
    <source>
        <dbReference type="PROSITE" id="PS50118"/>
    </source>
</evidence>
<name>A0A1I8JQ74_9PLAT</name>
<dbReference type="AlphaFoldDB" id="A0A1I8JQ74"/>
<dbReference type="Proteomes" id="UP000095280">
    <property type="component" value="Unplaced"/>
</dbReference>
<keyword evidence="6" id="KW-0726">Sexual differentiation</keyword>
<organism evidence="15 16">
    <name type="scientific">Macrostomum lignano</name>
    <dbReference type="NCBI Taxonomy" id="282301"/>
    <lineage>
        <taxon>Eukaryota</taxon>
        <taxon>Metazoa</taxon>
        <taxon>Spiralia</taxon>
        <taxon>Lophotrochozoa</taxon>
        <taxon>Platyhelminthes</taxon>
        <taxon>Rhabditophora</taxon>
        <taxon>Macrostomorpha</taxon>
        <taxon>Macrostomida</taxon>
        <taxon>Macrostomidae</taxon>
        <taxon>Macrostomum</taxon>
    </lineage>
</organism>
<keyword evidence="4" id="KW-0221">Differentiation</keyword>
<dbReference type="SMART" id="SM00398">
    <property type="entry name" value="HMG"/>
    <property type="match status" value="1"/>
</dbReference>
<dbReference type="Gene3D" id="1.10.30.10">
    <property type="entry name" value="High mobility group box domain"/>
    <property type="match status" value="1"/>
</dbReference>
<comment type="similarity">
    <text evidence="2">Belongs to the SRY family.</text>
</comment>
<keyword evidence="5" id="KW-0112">Calmodulin-binding</keyword>
<dbReference type="PANTHER" id="PTHR10270:SF161">
    <property type="entry name" value="SEX-DETERMINING REGION Y PROTEIN"/>
    <property type="match status" value="1"/>
</dbReference>
<keyword evidence="8" id="KW-0010">Activator</keyword>
<keyword evidence="15" id="KW-1185">Reference proteome</keyword>